<dbReference type="AlphaFoldDB" id="A0A941EUB6"/>
<feature type="domain" description="Recombinase" evidence="1">
    <location>
        <begin position="112"/>
        <end position="274"/>
    </location>
</feature>
<accession>A0A941EUB6</accession>
<dbReference type="GO" id="GO:0003677">
    <property type="term" value="F:DNA binding"/>
    <property type="evidence" value="ECO:0007669"/>
    <property type="project" value="InterPro"/>
</dbReference>
<dbReference type="PANTHER" id="PTHR30461">
    <property type="entry name" value="DNA-INVERTASE FROM LAMBDOID PROPHAGE"/>
    <property type="match status" value="1"/>
</dbReference>
<reference evidence="2" key="1">
    <citation type="submission" date="2021-04" db="EMBL/GenBank/DDBJ databases">
        <title>Genome based classification of Actinospica acidithermotolerans sp. nov., an actinobacterium isolated from an Indonesian hot spring.</title>
        <authorList>
            <person name="Kusuma A.B."/>
            <person name="Putra K.E."/>
            <person name="Nafisah S."/>
            <person name="Loh J."/>
            <person name="Nouioui I."/>
            <person name="Goodfellow M."/>
        </authorList>
    </citation>
    <scope>NUCLEOTIDE SEQUENCE</scope>
    <source>
        <strain evidence="2">CSCA 57</strain>
    </source>
</reference>
<keyword evidence="3" id="KW-1185">Reference proteome</keyword>
<dbReference type="Gene3D" id="3.90.1750.20">
    <property type="entry name" value="Putative Large Serine Recombinase, Chain B, Domain 2"/>
    <property type="match status" value="1"/>
</dbReference>
<comment type="caution">
    <text evidence="2">The sequence shown here is derived from an EMBL/GenBank/DDBJ whole genome shotgun (WGS) entry which is preliminary data.</text>
</comment>
<dbReference type="EMBL" id="JAGSOG010000086">
    <property type="protein sequence ID" value="MBR7835209.1"/>
    <property type="molecule type" value="Genomic_DNA"/>
</dbReference>
<name>A0A941EUB6_9ACTN</name>
<protein>
    <submittedName>
        <fullName evidence="2">Recombinase family protein</fullName>
    </submittedName>
</protein>
<dbReference type="RefSeq" id="WP_212529702.1">
    <property type="nucleotide sequence ID" value="NZ_JAGSOG010000086.1"/>
</dbReference>
<dbReference type="GO" id="GO:0000150">
    <property type="term" value="F:DNA strand exchange activity"/>
    <property type="evidence" value="ECO:0007669"/>
    <property type="project" value="InterPro"/>
</dbReference>
<dbReference type="InterPro" id="IPR038109">
    <property type="entry name" value="DNA_bind_recomb_sf"/>
</dbReference>
<gene>
    <name evidence="2" type="ORF">KDL01_18190</name>
</gene>
<proteinExistence type="predicted"/>
<sequence length="402" mass="44702">MSWPMRPGAAALLAALSDPDRGFDAVVSGSYERAFFGNQFSLVAPLFAAAGVQLWMPEVGGALDPEVDELDELMALLGILAKREVIRSRHRAKNAMSAQVRTQGRWVGGRVPYGYRLVDAGPHPNKADARWGRRAHKFDIDPDTAPIVEWIFASRREGHSVARITRALNDAGTLCPSAVDRESNPHRSGTAWIVRTVQEILGNPVYTGRMVWNRQRTDRVLVDPCNPGLGHREVTRWNNPEDWVLSERPAHPALVSETDFVAVQGLRATRRDARHTYLLTAILRCALCDRAFEGHWVHETAGYRCRHGHTSAKTTDYKRPKNTYLPEKRITAKLPLLHRLLTAAEPATGDTRATASAATSKPSTATPEEVIDYLRIHGLELAYDPRTRTLEIIGKPAARITL</sequence>
<dbReference type="Pfam" id="PF07508">
    <property type="entry name" value="Recombinase"/>
    <property type="match status" value="1"/>
</dbReference>
<dbReference type="InterPro" id="IPR050639">
    <property type="entry name" value="SSR_resolvase"/>
</dbReference>
<evidence type="ECO:0000313" key="3">
    <source>
        <dbReference type="Proteomes" id="UP000675781"/>
    </source>
</evidence>
<dbReference type="Proteomes" id="UP000675781">
    <property type="component" value="Unassembled WGS sequence"/>
</dbReference>
<evidence type="ECO:0000313" key="2">
    <source>
        <dbReference type="EMBL" id="MBR7835209.1"/>
    </source>
</evidence>
<dbReference type="PROSITE" id="PS51737">
    <property type="entry name" value="RECOMBINASE_DNA_BIND"/>
    <property type="match status" value="1"/>
</dbReference>
<evidence type="ECO:0000259" key="1">
    <source>
        <dbReference type="PROSITE" id="PS51737"/>
    </source>
</evidence>
<dbReference type="PANTHER" id="PTHR30461:SF23">
    <property type="entry name" value="DNA RECOMBINASE-RELATED"/>
    <property type="match status" value="1"/>
</dbReference>
<organism evidence="2 3">
    <name type="scientific">Actinospica durhamensis</name>
    <dbReference type="NCBI Taxonomy" id="1508375"/>
    <lineage>
        <taxon>Bacteria</taxon>
        <taxon>Bacillati</taxon>
        <taxon>Actinomycetota</taxon>
        <taxon>Actinomycetes</taxon>
        <taxon>Catenulisporales</taxon>
        <taxon>Actinospicaceae</taxon>
        <taxon>Actinospica</taxon>
    </lineage>
</organism>
<dbReference type="InterPro" id="IPR011109">
    <property type="entry name" value="DNA_bind_recombinase_dom"/>
</dbReference>